<dbReference type="AlphaFoldDB" id="I3XZS8"/>
<accession>I3XZS8</accession>
<reference evidence="1 2" key="1">
    <citation type="submission" date="2012-06" db="EMBL/GenBank/DDBJ databases">
        <title>Complete sequence of Sulfurospirillum barnesii SES-3.</title>
        <authorList>
            <consortium name="US DOE Joint Genome Institute"/>
            <person name="Lucas S."/>
            <person name="Han J."/>
            <person name="Lapidus A."/>
            <person name="Cheng J.-F."/>
            <person name="Goodwin L."/>
            <person name="Pitluck S."/>
            <person name="Peters L."/>
            <person name="Ovchinnikova G."/>
            <person name="Lu M."/>
            <person name="Detter J.C."/>
            <person name="Han C."/>
            <person name="Tapia R."/>
            <person name="Land M."/>
            <person name="Hauser L."/>
            <person name="Kyrpides N."/>
            <person name="Ivanova N."/>
            <person name="Pagani I."/>
            <person name="Stolz J."/>
            <person name="Arkin A."/>
            <person name="Dehal P."/>
            <person name="Oremland R."/>
            <person name="Saltikov C."/>
            <person name="Basu P."/>
            <person name="Hollibaugh J."/>
            <person name="Newman D."/>
            <person name="Stolyar S."/>
            <person name="Hazen T."/>
            <person name="Woyke T."/>
        </authorList>
    </citation>
    <scope>NUCLEOTIDE SEQUENCE [LARGE SCALE GENOMIC DNA]</scope>
    <source>
        <strain evidence="2">ATCC 700032 / DSM 10660 / SES-3</strain>
    </source>
</reference>
<evidence type="ECO:0000313" key="2">
    <source>
        <dbReference type="Proteomes" id="UP000006176"/>
    </source>
</evidence>
<evidence type="ECO:0000313" key="1">
    <source>
        <dbReference type="EMBL" id="AFL69452.1"/>
    </source>
</evidence>
<sequence>MSLKSLPKKVGNDLKADAIAVFHALNIANGGLLYL</sequence>
<organism evidence="1 2">
    <name type="scientific">Sulfurospirillum barnesii (strain ATCC 700032 / DSM 10660 / SES-3)</name>
    <dbReference type="NCBI Taxonomy" id="760154"/>
    <lineage>
        <taxon>Bacteria</taxon>
        <taxon>Pseudomonadati</taxon>
        <taxon>Campylobacterota</taxon>
        <taxon>Epsilonproteobacteria</taxon>
        <taxon>Campylobacterales</taxon>
        <taxon>Sulfurospirillaceae</taxon>
        <taxon>Sulfurospirillum</taxon>
    </lineage>
</organism>
<dbReference type="Proteomes" id="UP000006176">
    <property type="component" value="Chromosome"/>
</dbReference>
<protein>
    <submittedName>
        <fullName evidence="1">Uncharacterized protein</fullName>
    </submittedName>
</protein>
<gene>
    <name evidence="1" type="ordered locus">Sulba_2177</name>
</gene>
<name>I3XZS8_SULBS</name>
<proteinExistence type="predicted"/>
<dbReference type="STRING" id="760154.Sulba_2177"/>
<dbReference type="EMBL" id="CP003333">
    <property type="protein sequence ID" value="AFL69452.1"/>
    <property type="molecule type" value="Genomic_DNA"/>
</dbReference>
<keyword evidence="2" id="KW-1185">Reference proteome</keyword>
<dbReference type="KEGG" id="sba:Sulba_2177"/>
<dbReference type="HOGENOM" id="CLU_3367772_0_0_7"/>